<dbReference type="SUPFAM" id="SSF52777">
    <property type="entry name" value="CoA-dependent acyltransferases"/>
    <property type="match status" value="1"/>
</dbReference>
<keyword evidence="1" id="KW-0808">Transferase</keyword>
<dbReference type="EMBL" id="BSXT01001227">
    <property type="protein sequence ID" value="GMF40114.1"/>
    <property type="molecule type" value="Genomic_DNA"/>
</dbReference>
<proteinExistence type="predicted"/>
<reference evidence="3" key="1">
    <citation type="submission" date="2023-04" db="EMBL/GenBank/DDBJ databases">
        <title>Phytophthora fragariaefolia NBRC 109709.</title>
        <authorList>
            <person name="Ichikawa N."/>
            <person name="Sato H."/>
            <person name="Tonouchi N."/>
        </authorList>
    </citation>
    <scope>NUCLEOTIDE SEQUENCE</scope>
    <source>
        <strain evidence="3">NBRC 109709</strain>
    </source>
</reference>
<dbReference type="Pfam" id="PF02458">
    <property type="entry name" value="Transferase"/>
    <property type="match status" value="1"/>
</dbReference>
<gene>
    <name evidence="3" type="ORF">Pfra01_001217900</name>
</gene>
<keyword evidence="4" id="KW-1185">Reference proteome</keyword>
<keyword evidence="2" id="KW-0012">Acyltransferase</keyword>
<evidence type="ECO:0000313" key="3">
    <source>
        <dbReference type="EMBL" id="GMF40114.1"/>
    </source>
</evidence>
<dbReference type="InterPro" id="IPR023213">
    <property type="entry name" value="CAT-like_dom_sf"/>
</dbReference>
<name>A0A9W7CVE3_9STRA</name>
<evidence type="ECO:0000256" key="1">
    <source>
        <dbReference type="ARBA" id="ARBA00022679"/>
    </source>
</evidence>
<dbReference type="InterPro" id="IPR050317">
    <property type="entry name" value="Plant_Fungal_Acyltransferase"/>
</dbReference>
<dbReference type="GO" id="GO:0016747">
    <property type="term" value="F:acyltransferase activity, transferring groups other than amino-acyl groups"/>
    <property type="evidence" value="ECO:0007669"/>
    <property type="project" value="TreeGrafter"/>
</dbReference>
<dbReference type="OrthoDB" id="1862401at2759"/>
<evidence type="ECO:0000313" key="4">
    <source>
        <dbReference type="Proteomes" id="UP001165121"/>
    </source>
</evidence>
<dbReference type="PANTHER" id="PTHR31642:SF11">
    <property type="entry name" value="SHIKIMATE O-HYDROXYCINNAMOYLTRANSFERASE"/>
    <property type="match status" value="1"/>
</dbReference>
<dbReference type="Gene3D" id="3.30.559.10">
    <property type="entry name" value="Chloramphenicol acetyltransferase-like domain"/>
    <property type="match status" value="2"/>
</dbReference>
<organism evidence="3 4">
    <name type="scientific">Phytophthora fragariaefolia</name>
    <dbReference type="NCBI Taxonomy" id="1490495"/>
    <lineage>
        <taxon>Eukaryota</taxon>
        <taxon>Sar</taxon>
        <taxon>Stramenopiles</taxon>
        <taxon>Oomycota</taxon>
        <taxon>Peronosporomycetes</taxon>
        <taxon>Peronosporales</taxon>
        <taxon>Peronosporaceae</taxon>
        <taxon>Phytophthora</taxon>
    </lineage>
</organism>
<accession>A0A9W7CVE3</accession>
<dbReference type="Proteomes" id="UP001165121">
    <property type="component" value="Unassembled WGS sequence"/>
</dbReference>
<dbReference type="PANTHER" id="PTHR31642">
    <property type="entry name" value="TRICHOTHECENE 3-O-ACETYLTRANSFERASE"/>
    <property type="match status" value="1"/>
</dbReference>
<comment type="caution">
    <text evidence="3">The sequence shown here is derived from an EMBL/GenBank/DDBJ whole genome shotgun (WGS) entry which is preliminary data.</text>
</comment>
<protein>
    <submittedName>
        <fullName evidence="3">Unnamed protein product</fullName>
    </submittedName>
</protein>
<dbReference type="AlphaFoldDB" id="A0A9W7CVE3"/>
<sequence length="509" mass="55741">MASSLVAVAGEFPLHCTNEAALQGLRSPVPLGPLDQRSLLSIPLAVVFVYRRSNRPNEVVPIDKLRAALTRLLDYYPHLTGRIVVDPKNQSPQIEQLGVGAKLVSARCSEPITAFEFASEEDKPGSAPRLIGTKLPNGGNDLLPPFDPTEAGAARDAILTVQHTLFACGGVSIGLRVRHIICDASGFFQLARDLAELYRGIGDLDPNQLTEVVLSSSPPDIHSYMSELRMTPEERQEALQIRPTLFELAPECLPSASSTKRVPIVLPTIGKMLRFTSNELSAIKAEANAGGNALHPVSTFCALAAHMWQSIYRAHMRLCEHQGMSPNEAALYAPRQFLASVDLRSRGQLDVPPRYFPNCVLCPVFSLPASGLLSAPLSSISFAVHSGVQPLDRTEVEQNVRWVAAQPDKQRVRLRYKYHEGGVMVSQWNKFGMYQGTELDVAPSLVFQPFTPISLIDGLMYFMSTEDQVCQAEASAGGTTGSIDVSLALSESTWKVLEQDSNFRRHRGW</sequence>
<evidence type="ECO:0000256" key="2">
    <source>
        <dbReference type="ARBA" id="ARBA00023315"/>
    </source>
</evidence>